<evidence type="ECO:0000313" key="1">
    <source>
        <dbReference type="EMBL" id="MFC3896047.1"/>
    </source>
</evidence>
<accession>A0ABV8C233</accession>
<reference evidence="2" key="1">
    <citation type="journal article" date="2019" name="Int. J. Syst. Evol. Microbiol.">
        <title>The Global Catalogue of Microorganisms (GCM) 10K type strain sequencing project: providing services to taxonomists for standard genome sequencing and annotation.</title>
        <authorList>
            <consortium name="The Broad Institute Genomics Platform"/>
            <consortium name="The Broad Institute Genome Sequencing Center for Infectious Disease"/>
            <person name="Wu L."/>
            <person name="Ma J."/>
        </authorList>
    </citation>
    <scope>NUCLEOTIDE SEQUENCE [LARGE SCALE GENOMIC DNA]</scope>
    <source>
        <strain evidence="2">CGMCC 4.7405</strain>
    </source>
</reference>
<evidence type="ECO:0000313" key="2">
    <source>
        <dbReference type="Proteomes" id="UP001595690"/>
    </source>
</evidence>
<gene>
    <name evidence="1" type="ORF">ACFOWZ_31615</name>
</gene>
<dbReference type="RefSeq" id="WP_382377575.1">
    <property type="nucleotide sequence ID" value="NZ_JBHRZI010000027.1"/>
</dbReference>
<protein>
    <submittedName>
        <fullName evidence="1">Uncharacterized protein</fullName>
    </submittedName>
</protein>
<dbReference type="EMBL" id="JBHRZI010000027">
    <property type="protein sequence ID" value="MFC3896047.1"/>
    <property type="molecule type" value="Genomic_DNA"/>
</dbReference>
<dbReference type="Proteomes" id="UP001595690">
    <property type="component" value="Unassembled WGS sequence"/>
</dbReference>
<name>A0ABV8C233_9PSEU</name>
<keyword evidence="2" id="KW-1185">Reference proteome</keyword>
<organism evidence="1 2">
    <name type="scientific">Lentzea rhizosphaerae</name>
    <dbReference type="NCBI Taxonomy" id="2041025"/>
    <lineage>
        <taxon>Bacteria</taxon>
        <taxon>Bacillati</taxon>
        <taxon>Actinomycetota</taxon>
        <taxon>Actinomycetes</taxon>
        <taxon>Pseudonocardiales</taxon>
        <taxon>Pseudonocardiaceae</taxon>
        <taxon>Lentzea</taxon>
    </lineage>
</organism>
<sequence length="60" mass="6784">MVVVVPHAEALPSLRQFVRDACEDVVNRMHSFDGDIAALGPLFEDEETSARFKAPYLHVW</sequence>
<proteinExistence type="predicted"/>
<comment type="caution">
    <text evidence="1">The sequence shown here is derived from an EMBL/GenBank/DDBJ whole genome shotgun (WGS) entry which is preliminary data.</text>
</comment>